<sequence length="252" mass="27605">MLGICGAQGSGKSTLASALAARLAARAIPCAILSLDDLYRTRAERQAMARQVHPLFATRGVPGTHDVDLGLATIAALRRGESVALPRFDKARDDRAPSGQWPVMRARVLIFEGWCLGLEPQSEEALTEPVNALERNEDPHGIWRKAVNTALAGPYRALWATLDSLIFLAAPDFETVRIWRREQEEQLRARMAGDASPRGAGSAAGPMPGLMDQTALARFMAHYERLTRHALATLPARADLTLPLDRQRNLTR</sequence>
<protein>
    <submittedName>
        <fullName evidence="2">Kinase</fullName>
    </submittedName>
</protein>
<evidence type="ECO:0000259" key="1">
    <source>
        <dbReference type="Pfam" id="PF00485"/>
    </source>
</evidence>
<reference evidence="2 3" key="1">
    <citation type="submission" date="2023-06" db="EMBL/GenBank/DDBJ databases">
        <title>Draft genome sequence of Novosphingobium sp. strain IK01.</title>
        <authorList>
            <person name="Hatamoto M."/>
            <person name="Ikarashi T."/>
            <person name="Yamaguchi T."/>
        </authorList>
    </citation>
    <scope>NUCLEOTIDE SEQUENCE [LARGE SCALE GENOMIC DNA]</scope>
    <source>
        <strain evidence="2 3">IK01</strain>
    </source>
</reference>
<keyword evidence="2" id="KW-0808">Transferase</keyword>
<gene>
    <name evidence="2" type="ORF">NUTIK01_29740</name>
</gene>
<evidence type="ECO:0000313" key="2">
    <source>
        <dbReference type="EMBL" id="GMM62197.1"/>
    </source>
</evidence>
<proteinExistence type="predicted"/>
<dbReference type="SUPFAM" id="SSF52540">
    <property type="entry name" value="P-loop containing nucleoside triphosphate hydrolases"/>
    <property type="match status" value="1"/>
</dbReference>
<dbReference type="InterPro" id="IPR027417">
    <property type="entry name" value="P-loop_NTPase"/>
</dbReference>
<dbReference type="Gene3D" id="3.40.50.300">
    <property type="entry name" value="P-loop containing nucleotide triphosphate hydrolases"/>
    <property type="match status" value="1"/>
</dbReference>
<dbReference type="PANTHER" id="PTHR10285">
    <property type="entry name" value="URIDINE KINASE"/>
    <property type="match status" value="1"/>
</dbReference>
<comment type="caution">
    <text evidence="2">The sequence shown here is derived from an EMBL/GenBank/DDBJ whole genome shotgun (WGS) entry which is preliminary data.</text>
</comment>
<keyword evidence="2" id="KW-0418">Kinase</keyword>
<feature type="domain" description="Phosphoribulokinase/uridine kinase" evidence="1">
    <location>
        <begin position="2"/>
        <end position="113"/>
    </location>
</feature>
<dbReference type="EMBL" id="BTFW01000001">
    <property type="protein sequence ID" value="GMM62197.1"/>
    <property type="molecule type" value="Genomic_DNA"/>
</dbReference>
<evidence type="ECO:0000313" key="3">
    <source>
        <dbReference type="Proteomes" id="UP001187221"/>
    </source>
</evidence>
<organism evidence="2 3">
    <name type="scientific">Novosphingobium pituita</name>
    <dbReference type="NCBI Taxonomy" id="3056842"/>
    <lineage>
        <taxon>Bacteria</taxon>
        <taxon>Pseudomonadati</taxon>
        <taxon>Pseudomonadota</taxon>
        <taxon>Alphaproteobacteria</taxon>
        <taxon>Sphingomonadales</taxon>
        <taxon>Sphingomonadaceae</taxon>
        <taxon>Novosphingobium</taxon>
    </lineage>
</organism>
<keyword evidence="3" id="KW-1185">Reference proteome</keyword>
<dbReference type="Proteomes" id="UP001187221">
    <property type="component" value="Unassembled WGS sequence"/>
</dbReference>
<accession>A0ABQ6PB96</accession>
<dbReference type="InterPro" id="IPR006083">
    <property type="entry name" value="PRK/URK"/>
</dbReference>
<dbReference type="GO" id="GO:0016301">
    <property type="term" value="F:kinase activity"/>
    <property type="evidence" value="ECO:0007669"/>
    <property type="project" value="UniProtKB-KW"/>
</dbReference>
<name>A0ABQ6PB96_9SPHN</name>
<dbReference type="Pfam" id="PF00485">
    <property type="entry name" value="PRK"/>
    <property type="match status" value="1"/>
</dbReference>